<evidence type="ECO:0000259" key="3">
    <source>
        <dbReference type="SMART" id="SM00382"/>
    </source>
</evidence>
<organism evidence="5 6">
    <name type="scientific">Ascoidea rubescens DSM 1968</name>
    <dbReference type="NCBI Taxonomy" id="1344418"/>
    <lineage>
        <taxon>Eukaryota</taxon>
        <taxon>Fungi</taxon>
        <taxon>Dikarya</taxon>
        <taxon>Ascomycota</taxon>
        <taxon>Saccharomycotina</taxon>
        <taxon>Saccharomycetes</taxon>
        <taxon>Ascoideaceae</taxon>
        <taxon>Ascoidea</taxon>
    </lineage>
</organism>
<dbReference type="Proteomes" id="UP000095038">
    <property type="component" value="Unassembled WGS sequence"/>
</dbReference>
<dbReference type="OrthoDB" id="1721884at2759"/>
<accession>A0A1D2VNB5</accession>
<dbReference type="GO" id="GO:0016887">
    <property type="term" value="F:ATP hydrolysis activity"/>
    <property type="evidence" value="ECO:0007669"/>
    <property type="project" value="EnsemblFungi"/>
</dbReference>
<dbReference type="FunFam" id="1.10.8.60:FF:000138">
    <property type="entry name" value="ATP-dependent Clp protease ATP-binding subunit ClpX"/>
    <property type="match status" value="1"/>
</dbReference>
<keyword evidence="5" id="KW-0378">Hydrolase</keyword>
<dbReference type="PANTHER" id="PTHR48102:SF7">
    <property type="entry name" value="ATP-DEPENDENT CLP PROTEASE ATP-BINDING SUBUNIT CLPX-LIKE, MITOCHONDRIAL"/>
    <property type="match status" value="1"/>
</dbReference>
<protein>
    <submittedName>
        <fullName evidence="5">p-loop containing nucleoside triphosphate hydrolase protein</fullName>
    </submittedName>
</protein>
<dbReference type="FunCoup" id="A0A1D2VNB5">
    <property type="interactions" value="671"/>
</dbReference>
<dbReference type="RefSeq" id="XP_020049352.1">
    <property type="nucleotide sequence ID" value="XM_020189881.1"/>
</dbReference>
<dbReference type="GO" id="GO:0042026">
    <property type="term" value="P:protein refolding"/>
    <property type="evidence" value="ECO:0007669"/>
    <property type="project" value="EnsemblFungi"/>
</dbReference>
<dbReference type="InterPro" id="IPR019489">
    <property type="entry name" value="Clp_ATPase_C"/>
</dbReference>
<evidence type="ECO:0000256" key="2">
    <source>
        <dbReference type="ARBA" id="ARBA00022840"/>
    </source>
</evidence>
<dbReference type="GO" id="GO:0030150">
    <property type="term" value="P:protein import into mitochondrial matrix"/>
    <property type="evidence" value="ECO:0007669"/>
    <property type="project" value="EnsemblFungi"/>
</dbReference>
<dbReference type="GO" id="GO:0005759">
    <property type="term" value="C:mitochondrial matrix"/>
    <property type="evidence" value="ECO:0007669"/>
    <property type="project" value="EnsemblFungi"/>
</dbReference>
<evidence type="ECO:0000313" key="5">
    <source>
        <dbReference type="EMBL" id="ODV63045.1"/>
    </source>
</evidence>
<dbReference type="InterPro" id="IPR003959">
    <property type="entry name" value="ATPase_AAA_core"/>
</dbReference>
<feature type="domain" description="Clp ATPase C-terminal" evidence="4">
    <location>
        <begin position="346"/>
        <end position="432"/>
    </location>
</feature>
<keyword evidence="1" id="KW-0547">Nucleotide-binding</keyword>
<dbReference type="InParanoid" id="A0A1D2VNB5"/>
<dbReference type="Gene3D" id="1.10.8.60">
    <property type="match status" value="1"/>
</dbReference>
<dbReference type="InterPro" id="IPR003593">
    <property type="entry name" value="AAA+_ATPase"/>
</dbReference>
<dbReference type="AlphaFoldDB" id="A0A1D2VNB5"/>
<evidence type="ECO:0000256" key="1">
    <source>
        <dbReference type="ARBA" id="ARBA00022741"/>
    </source>
</evidence>
<dbReference type="SUPFAM" id="SSF52540">
    <property type="entry name" value="P-loop containing nucleoside triphosphate hydrolases"/>
    <property type="match status" value="1"/>
</dbReference>
<sequence>KITEIELVKVPNPKELKNYLDSYIIGQNHGKKVMSVGVYNHYMRINDRAKRLHLLHLKEKEKFNSQHELRPLESRGGIPSEIQQSNFAVPQVSINELNYDQDLQEEIPEIEKSNILMLGPSGSGKTLIAKTLSKILDIPFVITDCTSLTQAGYIGDDVESSIEKLLINSSYDLKKAEKGIIVLDEFDKLSRKEVSRGTKDVGGEGVQQALLKLVEGSTVTVNVKKPVSDKDKSCSSLGKSPLSPDKANETYMVDTSNILFILMGAFVGLDKFVAKRFQNSGSDDNASIISELYENSGKETQLQQVELRNGKKVNALELVTPDDLVKYGIVPELVGRIPIITSLDPLTKKDLLRILTEPKNSLLKQYEYKFKMFGVKLAITSKALEAIAELAMKNGTGARGLRGIMEKLLLDINYESPDSGIKYVLINNQAILDFIADENSGYRGSFSPEYYSRGQIYQFLDKIKGED</sequence>
<dbReference type="GeneID" id="30963517"/>
<dbReference type="SMART" id="SM00382">
    <property type="entry name" value="AAA"/>
    <property type="match status" value="1"/>
</dbReference>
<dbReference type="InterPro" id="IPR027417">
    <property type="entry name" value="P-loop_NTPase"/>
</dbReference>
<feature type="non-terminal residue" evidence="5">
    <location>
        <position position="1"/>
    </location>
</feature>
<evidence type="ECO:0000259" key="4">
    <source>
        <dbReference type="SMART" id="SM01086"/>
    </source>
</evidence>
<dbReference type="GO" id="GO:0051603">
    <property type="term" value="P:proteolysis involved in protein catabolic process"/>
    <property type="evidence" value="ECO:0007669"/>
    <property type="project" value="TreeGrafter"/>
</dbReference>
<keyword evidence="6" id="KW-1185">Reference proteome</keyword>
<reference evidence="6" key="1">
    <citation type="submission" date="2016-05" db="EMBL/GenBank/DDBJ databases">
        <title>Comparative genomics of biotechnologically important yeasts.</title>
        <authorList>
            <consortium name="DOE Joint Genome Institute"/>
            <person name="Riley R."/>
            <person name="Haridas S."/>
            <person name="Wolfe K.H."/>
            <person name="Lopes M.R."/>
            <person name="Hittinger C.T."/>
            <person name="Goker M."/>
            <person name="Salamov A."/>
            <person name="Wisecaver J."/>
            <person name="Long T.M."/>
            <person name="Aerts A.L."/>
            <person name="Barry K."/>
            <person name="Choi C."/>
            <person name="Clum A."/>
            <person name="Coughlan A.Y."/>
            <person name="Deshpande S."/>
            <person name="Douglass A.P."/>
            <person name="Hanson S.J."/>
            <person name="Klenk H.-P."/>
            <person name="Labutti K."/>
            <person name="Lapidus A."/>
            <person name="Lindquist E."/>
            <person name="Lipzen A."/>
            <person name="Meier-Kolthoff J.P."/>
            <person name="Ohm R.A."/>
            <person name="Otillar R.P."/>
            <person name="Pangilinan J."/>
            <person name="Peng Y."/>
            <person name="Rokas A."/>
            <person name="Rosa C.A."/>
            <person name="Scheuner C."/>
            <person name="Sibirny A.A."/>
            <person name="Slot J.C."/>
            <person name="Stielow J.B."/>
            <person name="Sun H."/>
            <person name="Kurtzman C.P."/>
            <person name="Blackwell M."/>
            <person name="Grigoriev I.V."/>
            <person name="Jeffries T.W."/>
        </authorList>
    </citation>
    <scope>NUCLEOTIDE SEQUENCE [LARGE SCALE GENOMIC DNA]</scope>
    <source>
        <strain evidence="6">DSM 1968</strain>
    </source>
</reference>
<dbReference type="GO" id="GO:0005524">
    <property type="term" value="F:ATP binding"/>
    <property type="evidence" value="ECO:0007669"/>
    <property type="project" value="UniProtKB-KW"/>
</dbReference>
<dbReference type="STRING" id="1344418.A0A1D2VNB5"/>
<keyword evidence="2" id="KW-0067">ATP-binding</keyword>
<dbReference type="PANTHER" id="PTHR48102">
    <property type="entry name" value="ATP-DEPENDENT CLP PROTEASE ATP-BINDING SUBUNIT CLPX-LIKE, MITOCHONDRIAL-RELATED"/>
    <property type="match status" value="1"/>
</dbReference>
<name>A0A1D2VNB5_9ASCO</name>
<feature type="non-terminal residue" evidence="5">
    <location>
        <position position="467"/>
    </location>
</feature>
<dbReference type="SMART" id="SM01086">
    <property type="entry name" value="ClpB_D2-small"/>
    <property type="match status" value="1"/>
</dbReference>
<gene>
    <name evidence="5" type="ORF">ASCRUDRAFT_24987</name>
</gene>
<dbReference type="Gene3D" id="3.40.50.300">
    <property type="entry name" value="P-loop containing nucleotide triphosphate hydrolases"/>
    <property type="match status" value="1"/>
</dbReference>
<dbReference type="InterPro" id="IPR050052">
    <property type="entry name" value="ATP-dep_Clp_protease_ClpX"/>
</dbReference>
<proteinExistence type="predicted"/>
<dbReference type="Pfam" id="PF07724">
    <property type="entry name" value="AAA_2"/>
    <property type="match status" value="1"/>
</dbReference>
<dbReference type="NCBIfam" id="NF003745">
    <property type="entry name" value="PRK05342.1"/>
    <property type="match status" value="1"/>
</dbReference>
<feature type="domain" description="AAA+ ATPase" evidence="3">
    <location>
        <begin position="111"/>
        <end position="283"/>
    </location>
</feature>
<dbReference type="EMBL" id="KV454476">
    <property type="protein sequence ID" value="ODV63045.1"/>
    <property type="molecule type" value="Genomic_DNA"/>
</dbReference>
<dbReference type="Pfam" id="PF10431">
    <property type="entry name" value="ClpB_D2-small"/>
    <property type="match status" value="1"/>
</dbReference>
<evidence type="ECO:0000313" key="6">
    <source>
        <dbReference type="Proteomes" id="UP000095038"/>
    </source>
</evidence>